<dbReference type="AlphaFoldDB" id="A0A392URT7"/>
<dbReference type="Proteomes" id="UP000265520">
    <property type="component" value="Unassembled WGS sequence"/>
</dbReference>
<reference evidence="1 2" key="1">
    <citation type="journal article" date="2018" name="Front. Plant Sci.">
        <title>Red Clover (Trifolium pratense) and Zigzag Clover (T. medium) - A Picture of Genomic Similarities and Differences.</title>
        <authorList>
            <person name="Dluhosova J."/>
            <person name="Istvanek J."/>
            <person name="Nedelnik J."/>
            <person name="Repkova J."/>
        </authorList>
    </citation>
    <scope>NUCLEOTIDE SEQUENCE [LARGE SCALE GENOMIC DNA]</scope>
    <source>
        <strain evidence="2">cv. 10/8</strain>
        <tissue evidence="1">Leaf</tissue>
    </source>
</reference>
<evidence type="ECO:0000313" key="2">
    <source>
        <dbReference type="Proteomes" id="UP000265520"/>
    </source>
</evidence>
<evidence type="ECO:0000313" key="1">
    <source>
        <dbReference type="EMBL" id="MCI78686.1"/>
    </source>
</evidence>
<dbReference type="EMBL" id="LXQA010956350">
    <property type="protein sequence ID" value="MCI78686.1"/>
    <property type="molecule type" value="Genomic_DNA"/>
</dbReference>
<organism evidence="1 2">
    <name type="scientific">Trifolium medium</name>
    <dbReference type="NCBI Taxonomy" id="97028"/>
    <lineage>
        <taxon>Eukaryota</taxon>
        <taxon>Viridiplantae</taxon>
        <taxon>Streptophyta</taxon>
        <taxon>Embryophyta</taxon>
        <taxon>Tracheophyta</taxon>
        <taxon>Spermatophyta</taxon>
        <taxon>Magnoliopsida</taxon>
        <taxon>eudicotyledons</taxon>
        <taxon>Gunneridae</taxon>
        <taxon>Pentapetalae</taxon>
        <taxon>rosids</taxon>
        <taxon>fabids</taxon>
        <taxon>Fabales</taxon>
        <taxon>Fabaceae</taxon>
        <taxon>Papilionoideae</taxon>
        <taxon>50 kb inversion clade</taxon>
        <taxon>NPAAA clade</taxon>
        <taxon>Hologalegina</taxon>
        <taxon>IRL clade</taxon>
        <taxon>Trifolieae</taxon>
        <taxon>Trifolium</taxon>
    </lineage>
</organism>
<sequence>MPLFRVLKIGVLQNLPKDVKNVKDMLVFTEYLPKDVKNVKDMLVFTEYHGHLE</sequence>
<gene>
    <name evidence="1" type="ORF">A2U01_0099957</name>
</gene>
<protein>
    <submittedName>
        <fullName evidence="1">Uncharacterized protein</fullName>
    </submittedName>
</protein>
<keyword evidence="2" id="KW-1185">Reference proteome</keyword>
<feature type="non-terminal residue" evidence="1">
    <location>
        <position position="53"/>
    </location>
</feature>
<accession>A0A392URT7</accession>
<name>A0A392URT7_9FABA</name>
<comment type="caution">
    <text evidence="1">The sequence shown here is derived from an EMBL/GenBank/DDBJ whole genome shotgun (WGS) entry which is preliminary data.</text>
</comment>
<proteinExistence type="predicted"/>